<feature type="region of interest" description="Disordered" evidence="2">
    <location>
        <begin position="494"/>
        <end position="513"/>
    </location>
</feature>
<feature type="coiled-coil region" evidence="1">
    <location>
        <begin position="677"/>
        <end position="762"/>
    </location>
</feature>
<gene>
    <name evidence="3" type="ORF">VITISV_027940</name>
</gene>
<sequence>MARSNEVVDEMGIMLLNEGDWVQNGNMYYFEGCQGKGIELKKSTTYEELLKIVCHILKVDTTKHNLSMKYVFNGNIPSTPIQLRDDGDVKFFIHLNCTNGGGTWAMADCCDNVKDLLTSVNDLGKRIRMTYVGRPDAFVEVVRIGEARHVYSWGNPDGVNMDENEVTSSGPCGAAHAKRSMDKLSVKEFRERFCIPNSVSIELTDGEQGAFQRGAPISPSVAIQGISALQLDSPGVYSSEYGSGVDGVLFIYSIKKLKTDIFIFVSCLPSMQLVTSLPDSTKGAARGHVLVKGIWAGLGTHPNRSFAPNRSLKVPGHNKKGKLVEWVEKASFNRLNRLFEIAAAERSCDTLLSAQNLRLVMKEPQLYVLNILPRRLPEEVMVGEHFVLQDLPFYAVVQKAPGGKRSAPSPVGTPAKKKKKVSSKGKEVKLPTLPKEFVIPPITYEKEVTIQEPENPLPPSISSGPGHVVGLNHSGPSLSAAARLALLAEEVTSINTPGSPHPDANGPTSRRLSSARNLKSGLIGRLQDRFQETIEVNCSSVQDDHPKGSETEMATETPAVPVVVPDEGTPGETQPAENEGAPELEEELPSNASSGGSPVDDVACISAGSFSYADLEEKLKQIPSGLTVAMPSARMFEVVETLVSGLRGMVQQHDLFTDLLRTVDYMKVFVSQRKNSENQLRLRLEEAEASLSTAREDNEALRADLAEARSREESMDARLHEAEDEVALLREEVRQLRTELKKEELEGEFAAEREELEADYQKQVDDMFLFGYRCCMKKHGIKRDVPSILPGEENKLLEKLAP</sequence>
<feature type="region of interest" description="Disordered" evidence="2">
    <location>
        <begin position="562"/>
        <end position="599"/>
    </location>
</feature>
<feature type="region of interest" description="Disordered" evidence="2">
    <location>
        <begin position="402"/>
        <end position="426"/>
    </location>
</feature>
<evidence type="ECO:0000256" key="2">
    <source>
        <dbReference type="SAM" id="MobiDB-lite"/>
    </source>
</evidence>
<dbReference type="EMBL" id="AM426526">
    <property type="protein sequence ID" value="CAN60223.1"/>
    <property type="molecule type" value="Genomic_DNA"/>
</dbReference>
<protein>
    <submittedName>
        <fullName evidence="3">Uncharacterized protein</fullName>
    </submittedName>
</protein>
<name>A5AGW7_VITVI</name>
<dbReference type="AlphaFoldDB" id="A5AGW7"/>
<evidence type="ECO:0000313" key="3">
    <source>
        <dbReference type="EMBL" id="CAN60223.1"/>
    </source>
</evidence>
<evidence type="ECO:0000256" key="1">
    <source>
        <dbReference type="SAM" id="Coils"/>
    </source>
</evidence>
<reference evidence="3" key="1">
    <citation type="journal article" date="2007" name="PLoS ONE">
        <title>The first genome sequence of an elite grapevine cultivar (Pinot noir Vitis vinifera L.): coping with a highly heterozygous genome.</title>
        <authorList>
            <person name="Velasco R."/>
            <person name="Zharkikh A."/>
            <person name="Troggio M."/>
            <person name="Cartwright D.A."/>
            <person name="Cestaro A."/>
            <person name="Pruss D."/>
            <person name="Pindo M."/>
            <person name="FitzGerald L.M."/>
            <person name="Vezzulli S."/>
            <person name="Reid J."/>
            <person name="Malacarne G."/>
            <person name="Iliev D."/>
            <person name="Coppola G."/>
            <person name="Wardell B."/>
            <person name="Micheletti D."/>
            <person name="Macalma T."/>
            <person name="Facci M."/>
            <person name="Mitchell J.T."/>
            <person name="Perazzolli M."/>
            <person name="Eldredge G."/>
            <person name="Gatto P."/>
            <person name="Oyzerski R."/>
            <person name="Moretto M."/>
            <person name="Gutin N."/>
            <person name="Stefanini M."/>
            <person name="Chen Y."/>
            <person name="Segala C."/>
            <person name="Davenport C."/>
            <person name="Dematte L."/>
            <person name="Mraz A."/>
            <person name="Battilana J."/>
            <person name="Stormo K."/>
            <person name="Costa F."/>
            <person name="Tao Q."/>
            <person name="Si-Ammour A."/>
            <person name="Harkins T."/>
            <person name="Lackey A."/>
            <person name="Perbost C."/>
            <person name="Taillon B."/>
            <person name="Stella A."/>
            <person name="Solovyev V."/>
            <person name="Fawcett J.A."/>
            <person name="Sterck L."/>
            <person name="Vandepoele K."/>
            <person name="Grando S.M."/>
            <person name="Toppo S."/>
            <person name="Moser C."/>
            <person name="Lanchbury J."/>
            <person name="Bogden R."/>
            <person name="Skolnick M."/>
            <person name="Sgaramella V."/>
            <person name="Bhatnagar S.K."/>
            <person name="Fontana P."/>
            <person name="Gutin A."/>
            <person name="Van de Peer Y."/>
            <person name="Salamini F."/>
            <person name="Viola R."/>
        </authorList>
    </citation>
    <scope>NUCLEOTIDE SEQUENCE</scope>
</reference>
<accession>A5AGW7</accession>
<keyword evidence="1" id="KW-0175">Coiled coil</keyword>
<organism evidence="3">
    <name type="scientific">Vitis vinifera</name>
    <name type="common">Grape</name>
    <dbReference type="NCBI Taxonomy" id="29760"/>
    <lineage>
        <taxon>Eukaryota</taxon>
        <taxon>Viridiplantae</taxon>
        <taxon>Streptophyta</taxon>
        <taxon>Embryophyta</taxon>
        <taxon>Tracheophyta</taxon>
        <taxon>Spermatophyta</taxon>
        <taxon>Magnoliopsida</taxon>
        <taxon>eudicotyledons</taxon>
        <taxon>Gunneridae</taxon>
        <taxon>Pentapetalae</taxon>
        <taxon>rosids</taxon>
        <taxon>Vitales</taxon>
        <taxon>Vitaceae</taxon>
        <taxon>Viteae</taxon>
        <taxon>Vitis</taxon>
    </lineage>
</organism>
<proteinExistence type="predicted"/>